<comment type="caution">
    <text evidence="1">The sequence shown here is derived from an EMBL/GenBank/DDBJ whole genome shotgun (WGS) entry which is preliminary data.</text>
</comment>
<name>A0ABP8DX56_9MICO</name>
<reference evidence="2" key="1">
    <citation type="journal article" date="2019" name="Int. J. Syst. Evol. Microbiol.">
        <title>The Global Catalogue of Microorganisms (GCM) 10K type strain sequencing project: providing services to taxonomists for standard genome sequencing and annotation.</title>
        <authorList>
            <consortium name="The Broad Institute Genomics Platform"/>
            <consortium name="The Broad Institute Genome Sequencing Center for Infectious Disease"/>
            <person name="Wu L."/>
            <person name="Ma J."/>
        </authorList>
    </citation>
    <scope>NUCLEOTIDE SEQUENCE [LARGE SCALE GENOMIC DNA]</scope>
    <source>
        <strain evidence="2">JCM 17442</strain>
    </source>
</reference>
<dbReference type="Gene3D" id="3.30.530.20">
    <property type="match status" value="1"/>
</dbReference>
<sequence length="157" mass="17352">MTEQSTVHRSVRIEAPAEAILPLVRDFTEWPAWSPWEGQDADMQRSYTGTPGAVGSTYSWSGNRKAGAGTMRATVITPTEVEVALQFTKPFKSTSEVQFDLAPTADGRGTEVVWTMRSPKTRMSRVMGAVLNLEKFIGRDFEKGLAQLKAAVERDRA</sequence>
<proteinExistence type="predicted"/>
<dbReference type="SUPFAM" id="SSF55961">
    <property type="entry name" value="Bet v1-like"/>
    <property type="match status" value="1"/>
</dbReference>
<dbReference type="Proteomes" id="UP001501594">
    <property type="component" value="Unassembled WGS sequence"/>
</dbReference>
<protein>
    <submittedName>
        <fullName evidence="1">SRPBCC family protein</fullName>
    </submittedName>
</protein>
<dbReference type="InterPro" id="IPR019587">
    <property type="entry name" value="Polyketide_cyclase/dehydratase"/>
</dbReference>
<dbReference type="RefSeq" id="WP_344793075.1">
    <property type="nucleotide sequence ID" value="NZ_BAABAU010000001.1"/>
</dbReference>
<dbReference type="Pfam" id="PF10604">
    <property type="entry name" value="Polyketide_cyc2"/>
    <property type="match status" value="1"/>
</dbReference>
<accession>A0ABP8DX56</accession>
<gene>
    <name evidence="1" type="ORF">GCM10022256_00890</name>
</gene>
<evidence type="ECO:0000313" key="1">
    <source>
        <dbReference type="EMBL" id="GAA4264477.1"/>
    </source>
</evidence>
<evidence type="ECO:0000313" key="2">
    <source>
        <dbReference type="Proteomes" id="UP001501594"/>
    </source>
</evidence>
<keyword evidence="2" id="KW-1185">Reference proteome</keyword>
<dbReference type="InterPro" id="IPR023393">
    <property type="entry name" value="START-like_dom_sf"/>
</dbReference>
<dbReference type="CDD" id="cd07818">
    <property type="entry name" value="SRPBCC_1"/>
    <property type="match status" value="1"/>
</dbReference>
<organism evidence="1 2">
    <name type="scientific">Frondihabitans peucedani</name>
    <dbReference type="NCBI Taxonomy" id="598626"/>
    <lineage>
        <taxon>Bacteria</taxon>
        <taxon>Bacillati</taxon>
        <taxon>Actinomycetota</taxon>
        <taxon>Actinomycetes</taxon>
        <taxon>Micrococcales</taxon>
        <taxon>Microbacteriaceae</taxon>
        <taxon>Frondihabitans</taxon>
    </lineage>
</organism>
<dbReference type="EMBL" id="BAABAU010000001">
    <property type="protein sequence ID" value="GAA4264477.1"/>
    <property type="molecule type" value="Genomic_DNA"/>
</dbReference>